<sequence>MDIPPMNHSTLEQKLMLLQEHIPFAAIEWNTRFEAIDWNQAATKLFGYTPAEAIGRHAAELIVPQESRALVDSIFQSLLNQTGAPIVLIATGRNRASRSSANGTIPPCETSAKKSLAFYRLR</sequence>
<gene>
    <name evidence="1" type="ORF">BH720_020325</name>
</gene>
<evidence type="ECO:0000313" key="2">
    <source>
        <dbReference type="Proteomes" id="UP000095472"/>
    </source>
</evidence>
<protein>
    <submittedName>
        <fullName evidence="1">PAS domain-containing protein</fullName>
    </submittedName>
</protein>
<proteinExistence type="predicted"/>
<accession>A0ACD5GNW4</accession>
<reference evidence="1 2" key="1">
    <citation type="journal article" date="2016" name="Genome Announc.">
        <title>Draft Genome Sequence of the Thermotolerant Cyanobacterium Desertifilum sp. IPPAS B-1220.</title>
        <authorList>
            <person name="Mironov K.S."/>
            <person name="Sinetova M.A."/>
            <person name="Bolatkhan K."/>
            <person name="Zayadan B.K."/>
            <person name="Ustinova V.V."/>
            <person name="Kupriyanova E.V."/>
            <person name="Skrypnik A.N."/>
            <person name="Gogoleva N.E."/>
            <person name="Gogolev Y.V."/>
            <person name="Los D.A."/>
        </authorList>
    </citation>
    <scope>NUCLEOTIDE SEQUENCE [LARGE SCALE GENOMIC DNA]</scope>
    <source>
        <strain evidence="1 2">IPPAS B-1220</strain>
    </source>
</reference>
<evidence type="ECO:0000313" key="1">
    <source>
        <dbReference type="EMBL" id="XPM62184.1"/>
    </source>
</evidence>
<organism evidence="1 2">
    <name type="scientific">Desertifilum tharense IPPAS B-1220</name>
    <dbReference type="NCBI Taxonomy" id="1781255"/>
    <lineage>
        <taxon>Bacteria</taxon>
        <taxon>Bacillati</taxon>
        <taxon>Cyanobacteriota</taxon>
        <taxon>Cyanophyceae</taxon>
        <taxon>Desertifilales</taxon>
        <taxon>Desertifilaceae</taxon>
        <taxon>Desertifilum</taxon>
    </lineage>
</organism>
<dbReference type="Proteomes" id="UP000095472">
    <property type="component" value="Chromosome"/>
</dbReference>
<name>A0ACD5GNW4_9CYAN</name>
<keyword evidence="2" id="KW-1185">Reference proteome</keyword>
<dbReference type="EMBL" id="CP182909">
    <property type="protein sequence ID" value="XPM62184.1"/>
    <property type="molecule type" value="Genomic_DNA"/>
</dbReference>